<proteinExistence type="predicted"/>
<keyword evidence="4" id="KW-1185">Reference proteome</keyword>
<dbReference type="EMBL" id="JAHMUF010000008">
    <property type="protein sequence ID" value="KAG7194267.1"/>
    <property type="molecule type" value="Genomic_DNA"/>
</dbReference>
<evidence type="ECO:0000313" key="4">
    <source>
        <dbReference type="Proteomes" id="UP000790833"/>
    </source>
</evidence>
<protein>
    <submittedName>
        <fullName evidence="3">Uncharacterized protein</fullName>
    </submittedName>
</protein>
<organism evidence="3 4">
    <name type="scientific">Scheffersomyces spartinae</name>
    <dbReference type="NCBI Taxonomy" id="45513"/>
    <lineage>
        <taxon>Eukaryota</taxon>
        <taxon>Fungi</taxon>
        <taxon>Dikarya</taxon>
        <taxon>Ascomycota</taxon>
        <taxon>Saccharomycotina</taxon>
        <taxon>Pichiomycetes</taxon>
        <taxon>Debaryomycetaceae</taxon>
        <taxon>Scheffersomyces</taxon>
    </lineage>
</organism>
<feature type="region of interest" description="Disordered" evidence="1">
    <location>
        <begin position="35"/>
        <end position="61"/>
    </location>
</feature>
<evidence type="ECO:0000256" key="1">
    <source>
        <dbReference type="SAM" id="MobiDB-lite"/>
    </source>
</evidence>
<feature type="transmembrane region" description="Helical" evidence="2">
    <location>
        <begin position="125"/>
        <end position="144"/>
    </location>
</feature>
<keyword evidence="2" id="KW-0472">Membrane</keyword>
<name>A0A9P8AJM4_9ASCO</name>
<reference evidence="3" key="1">
    <citation type="submission" date="2021-03" db="EMBL/GenBank/DDBJ databases">
        <authorList>
            <person name="Palmer J.M."/>
        </authorList>
    </citation>
    <scope>NUCLEOTIDE SEQUENCE</scope>
    <source>
        <strain evidence="3">ARV_011</strain>
    </source>
</reference>
<dbReference type="AlphaFoldDB" id="A0A9P8AJM4"/>
<dbReference type="Proteomes" id="UP000790833">
    <property type="component" value="Unassembled WGS sequence"/>
</dbReference>
<feature type="compositionally biased region" description="Polar residues" evidence="1">
    <location>
        <begin position="35"/>
        <end position="46"/>
    </location>
</feature>
<evidence type="ECO:0000256" key="2">
    <source>
        <dbReference type="SAM" id="Phobius"/>
    </source>
</evidence>
<keyword evidence="2" id="KW-0812">Transmembrane</keyword>
<evidence type="ECO:0000313" key="3">
    <source>
        <dbReference type="EMBL" id="KAG7194267.1"/>
    </source>
</evidence>
<sequence length="179" mass="19705">MPLPEQSDTYPSEITKSLDDLALVASQMSFGSSQLQTLSHASSSADRTPERTGPPAPRAGLGTTIGRLGALFSKPNTSELESLLPFHSCPPGEPRRVPQNIYDLITSLWVYIAEKIIGPCYNNRGFLGILLFGIALIVGSVFYFTGNTELLVDLARVFVCFWWPIFQGGTDEMERFCRV</sequence>
<keyword evidence="2" id="KW-1133">Transmembrane helix</keyword>
<dbReference type="RefSeq" id="XP_043049814.1">
    <property type="nucleotide sequence ID" value="XM_043195641.1"/>
</dbReference>
<dbReference type="GeneID" id="66118368"/>
<gene>
    <name evidence="3" type="ORF">KQ657_004994</name>
</gene>
<comment type="caution">
    <text evidence="3">The sequence shown here is derived from an EMBL/GenBank/DDBJ whole genome shotgun (WGS) entry which is preliminary data.</text>
</comment>
<accession>A0A9P8AJM4</accession>